<dbReference type="EMBL" id="JAFBCF010000001">
    <property type="protein sequence ID" value="MBM7800741.1"/>
    <property type="molecule type" value="Genomic_DNA"/>
</dbReference>
<keyword evidence="1" id="KW-1133">Transmembrane helix</keyword>
<evidence type="ECO:0000256" key="1">
    <source>
        <dbReference type="SAM" id="Phobius"/>
    </source>
</evidence>
<gene>
    <name evidence="2" type="ORF">JOE57_003662</name>
</gene>
<proteinExistence type="predicted"/>
<accession>A0ABS2RP03</accession>
<comment type="caution">
    <text evidence="2">The sequence shown here is derived from an EMBL/GenBank/DDBJ whole genome shotgun (WGS) entry which is preliminary data.</text>
</comment>
<evidence type="ECO:0000313" key="2">
    <source>
        <dbReference type="EMBL" id="MBM7800741.1"/>
    </source>
</evidence>
<organism evidence="2 3">
    <name type="scientific">Microlunatus panaciterrae</name>
    <dbReference type="NCBI Taxonomy" id="400768"/>
    <lineage>
        <taxon>Bacteria</taxon>
        <taxon>Bacillati</taxon>
        <taxon>Actinomycetota</taxon>
        <taxon>Actinomycetes</taxon>
        <taxon>Propionibacteriales</taxon>
        <taxon>Propionibacteriaceae</taxon>
        <taxon>Microlunatus</taxon>
    </lineage>
</organism>
<keyword evidence="1" id="KW-0812">Transmembrane</keyword>
<feature type="transmembrane region" description="Helical" evidence="1">
    <location>
        <begin position="20"/>
        <end position="39"/>
    </location>
</feature>
<keyword evidence="1" id="KW-0472">Membrane</keyword>
<dbReference type="Proteomes" id="UP000704762">
    <property type="component" value="Unassembled WGS sequence"/>
</dbReference>
<evidence type="ECO:0000313" key="3">
    <source>
        <dbReference type="Proteomes" id="UP000704762"/>
    </source>
</evidence>
<protein>
    <submittedName>
        <fullName evidence="2">Uncharacterized protein</fullName>
    </submittedName>
</protein>
<reference evidence="2 3" key="1">
    <citation type="submission" date="2021-01" db="EMBL/GenBank/DDBJ databases">
        <title>Sequencing the genomes of 1000 actinobacteria strains.</title>
        <authorList>
            <person name="Klenk H.-P."/>
        </authorList>
    </citation>
    <scope>NUCLEOTIDE SEQUENCE [LARGE SCALE GENOMIC DNA]</scope>
    <source>
        <strain evidence="2 3">DSM 18662</strain>
    </source>
</reference>
<dbReference type="RefSeq" id="WP_275588370.1">
    <property type="nucleotide sequence ID" value="NZ_BAAAQP010000003.1"/>
</dbReference>
<name>A0ABS2RP03_9ACTN</name>
<sequence>MAELRRRTKPVSQGGLRIRVFAATFGLFFVIFLVVAVVHG</sequence>
<keyword evidence="3" id="KW-1185">Reference proteome</keyword>